<accession>A0A1F8F092</accession>
<dbReference type="Proteomes" id="UP000177419">
    <property type="component" value="Unassembled WGS sequence"/>
</dbReference>
<protein>
    <submittedName>
        <fullName evidence="1">Uncharacterized protein</fullName>
    </submittedName>
</protein>
<name>A0A1F8F092_9BACT</name>
<evidence type="ECO:0000313" key="1">
    <source>
        <dbReference type="EMBL" id="OGN05699.1"/>
    </source>
</evidence>
<sequence>MGLKGFAAGSSFGDVFTEAEKQGLVTMVVGNDEFFRRHRRNNAFTAKDACCLVGNTLYVRRWGNPGVTLNFLKARSQTTQIPNS</sequence>
<evidence type="ECO:0000313" key="2">
    <source>
        <dbReference type="Proteomes" id="UP000177419"/>
    </source>
</evidence>
<proteinExistence type="predicted"/>
<reference evidence="1 2" key="1">
    <citation type="journal article" date="2016" name="Nat. Commun.">
        <title>Thousands of microbial genomes shed light on interconnected biogeochemical processes in an aquifer system.</title>
        <authorList>
            <person name="Anantharaman K."/>
            <person name="Brown C.T."/>
            <person name="Hug L.A."/>
            <person name="Sharon I."/>
            <person name="Castelle C.J."/>
            <person name="Probst A.J."/>
            <person name="Thomas B.C."/>
            <person name="Singh A."/>
            <person name="Wilkins M.J."/>
            <person name="Karaoz U."/>
            <person name="Brodie E.L."/>
            <person name="Williams K.H."/>
            <person name="Hubbard S.S."/>
            <person name="Banfield J.F."/>
        </authorList>
    </citation>
    <scope>NUCLEOTIDE SEQUENCE [LARGE SCALE GENOMIC DNA]</scope>
</reference>
<dbReference type="AlphaFoldDB" id="A0A1F8F092"/>
<organism evidence="1 2">
    <name type="scientific">Candidatus Yanofskybacteria bacterium RIFCSPHIGHO2_01_FULL_44_22</name>
    <dbReference type="NCBI Taxonomy" id="1802669"/>
    <lineage>
        <taxon>Bacteria</taxon>
        <taxon>Candidatus Yanofskyibacteriota</taxon>
    </lineage>
</organism>
<comment type="caution">
    <text evidence="1">The sequence shown here is derived from an EMBL/GenBank/DDBJ whole genome shotgun (WGS) entry which is preliminary data.</text>
</comment>
<gene>
    <name evidence="1" type="ORF">A2746_00565</name>
</gene>
<dbReference type="EMBL" id="MGJJ01000009">
    <property type="protein sequence ID" value="OGN05699.1"/>
    <property type="molecule type" value="Genomic_DNA"/>
</dbReference>